<keyword evidence="2" id="KW-1185">Reference proteome</keyword>
<evidence type="ECO:0000313" key="2">
    <source>
        <dbReference type="Proteomes" id="UP000790709"/>
    </source>
</evidence>
<gene>
    <name evidence="1" type="ORF">BV22DRAFT_1103174</name>
</gene>
<protein>
    <submittedName>
        <fullName evidence="1">Uncharacterized protein</fullName>
    </submittedName>
</protein>
<sequence length="276" mass="31235">MAFARTLLKAKRQEARINHPLASYTSNGQLRCVICGTPVKHASAWDGHLGSKAHRMNVLRLKEEERLREEQKHGEEAVASKRKADEEEFKPSTVVKKQKLDGTSVAKSAKGGFPTDFFSDPSQAPISVEDDDSGDDDELDEPKETQTVARPTQGASDTVLDQEWINFQQSVVNAPDEREAYERATVFAEPELASEVPEGIPIQDPAESQAEPTKLDEEAERRRKEQEERELIMDRMMDEERAQEEADMKVNVMKNRLEALKRKREAARSKPRILPL</sequence>
<accession>A0ACB8BS77</accession>
<organism evidence="1 2">
    <name type="scientific">Leucogyrophana mollusca</name>
    <dbReference type="NCBI Taxonomy" id="85980"/>
    <lineage>
        <taxon>Eukaryota</taxon>
        <taxon>Fungi</taxon>
        <taxon>Dikarya</taxon>
        <taxon>Basidiomycota</taxon>
        <taxon>Agaricomycotina</taxon>
        <taxon>Agaricomycetes</taxon>
        <taxon>Agaricomycetidae</taxon>
        <taxon>Boletales</taxon>
        <taxon>Boletales incertae sedis</taxon>
        <taxon>Leucogyrophana</taxon>
    </lineage>
</organism>
<name>A0ACB8BS77_9AGAM</name>
<dbReference type="EMBL" id="MU266355">
    <property type="protein sequence ID" value="KAH7928287.1"/>
    <property type="molecule type" value="Genomic_DNA"/>
</dbReference>
<comment type="caution">
    <text evidence="1">The sequence shown here is derived from an EMBL/GenBank/DDBJ whole genome shotgun (WGS) entry which is preliminary data.</text>
</comment>
<dbReference type="Proteomes" id="UP000790709">
    <property type="component" value="Unassembled WGS sequence"/>
</dbReference>
<evidence type="ECO:0000313" key="1">
    <source>
        <dbReference type="EMBL" id="KAH7928287.1"/>
    </source>
</evidence>
<reference evidence="1" key="1">
    <citation type="journal article" date="2021" name="New Phytol.">
        <title>Evolutionary innovations through gain and loss of genes in the ectomycorrhizal Boletales.</title>
        <authorList>
            <person name="Wu G."/>
            <person name="Miyauchi S."/>
            <person name="Morin E."/>
            <person name="Kuo A."/>
            <person name="Drula E."/>
            <person name="Varga T."/>
            <person name="Kohler A."/>
            <person name="Feng B."/>
            <person name="Cao Y."/>
            <person name="Lipzen A."/>
            <person name="Daum C."/>
            <person name="Hundley H."/>
            <person name="Pangilinan J."/>
            <person name="Johnson J."/>
            <person name="Barry K."/>
            <person name="LaButti K."/>
            <person name="Ng V."/>
            <person name="Ahrendt S."/>
            <person name="Min B."/>
            <person name="Choi I.G."/>
            <person name="Park H."/>
            <person name="Plett J.M."/>
            <person name="Magnuson J."/>
            <person name="Spatafora J.W."/>
            <person name="Nagy L.G."/>
            <person name="Henrissat B."/>
            <person name="Grigoriev I.V."/>
            <person name="Yang Z.L."/>
            <person name="Xu J."/>
            <person name="Martin F.M."/>
        </authorList>
    </citation>
    <scope>NUCLEOTIDE SEQUENCE</scope>
    <source>
        <strain evidence="1">KUC20120723A-06</strain>
    </source>
</reference>
<proteinExistence type="predicted"/>